<keyword evidence="2" id="KW-1185">Reference proteome</keyword>
<gene>
    <name evidence="1" type="ORF">FcAc13_03755</name>
</gene>
<comment type="caution">
    <text evidence="1">The sequence shown here is derived from an EMBL/GenBank/DDBJ whole genome shotgun (WGS) entry which is preliminary data.</text>
</comment>
<reference evidence="1 2" key="1">
    <citation type="submission" date="2020-06" db="EMBL/GenBank/DDBJ databases">
        <title>Frischella cerana isolated from Apis cerana gut homogenate.</title>
        <authorList>
            <person name="Wolter L.A."/>
            <person name="Suenami S."/>
            <person name="Miyazaki R."/>
        </authorList>
    </citation>
    <scope>NUCLEOTIDE SEQUENCE [LARGE SCALE GENOMIC DNA]</scope>
    <source>
        <strain evidence="1 2">Ac13</strain>
    </source>
</reference>
<dbReference type="Proteomes" id="UP000651208">
    <property type="component" value="Unassembled WGS sequence"/>
</dbReference>
<protein>
    <recommendedName>
        <fullName evidence="3">Phage protein</fullName>
    </recommendedName>
</protein>
<proteinExistence type="predicted"/>
<dbReference type="EMBL" id="JABURY010000008">
    <property type="protein sequence ID" value="MBC9130421.1"/>
    <property type="molecule type" value="Genomic_DNA"/>
</dbReference>
<evidence type="ECO:0008006" key="3">
    <source>
        <dbReference type="Google" id="ProtNLM"/>
    </source>
</evidence>
<accession>A0ABR7QW48</accession>
<dbReference type="RefSeq" id="WP_187754875.1">
    <property type="nucleotide sequence ID" value="NZ_JABURY010000008.1"/>
</dbReference>
<evidence type="ECO:0000313" key="2">
    <source>
        <dbReference type="Proteomes" id="UP000651208"/>
    </source>
</evidence>
<organism evidence="1 2">
    <name type="scientific">Frischella japonica</name>
    <dbReference type="NCBI Taxonomy" id="2741544"/>
    <lineage>
        <taxon>Bacteria</taxon>
        <taxon>Pseudomonadati</taxon>
        <taxon>Pseudomonadota</taxon>
        <taxon>Gammaproteobacteria</taxon>
        <taxon>Orbales</taxon>
        <taxon>Orbaceae</taxon>
        <taxon>Frischella</taxon>
    </lineage>
</organism>
<evidence type="ECO:0000313" key="1">
    <source>
        <dbReference type="EMBL" id="MBC9130421.1"/>
    </source>
</evidence>
<sequence>MSNNNIQIINNIEAKLAQTQSMVKVVLDNHNYKDEGLDKPFMEHCDTGNLLWVIGDLIEDAYKELLKIDFKGGNNNG</sequence>
<name>A0ABR7QW48_9GAMM</name>